<dbReference type="InterPro" id="IPR011009">
    <property type="entry name" value="Kinase-like_dom_sf"/>
</dbReference>
<dbReference type="PANTHER" id="PTHR24353:SF139">
    <property type="match status" value="1"/>
</dbReference>
<accession>A0A1X2II39</accession>
<keyword evidence="3" id="KW-0808">Transferase</keyword>
<keyword evidence="4 9" id="KW-0547">Nucleotide-binding</keyword>
<proteinExistence type="inferred from homology"/>
<evidence type="ECO:0000313" key="14">
    <source>
        <dbReference type="Proteomes" id="UP000193560"/>
    </source>
</evidence>
<evidence type="ECO:0000256" key="10">
    <source>
        <dbReference type="RuleBase" id="RU000304"/>
    </source>
</evidence>
<evidence type="ECO:0000256" key="11">
    <source>
        <dbReference type="SAM" id="MobiDB-lite"/>
    </source>
</evidence>
<evidence type="ECO:0000256" key="2">
    <source>
        <dbReference type="ARBA" id="ARBA00022527"/>
    </source>
</evidence>
<dbReference type="EC" id="2.7.11.11" evidence="1"/>
<dbReference type="OrthoDB" id="354826at2759"/>
<evidence type="ECO:0000259" key="12">
    <source>
        <dbReference type="PROSITE" id="PS50011"/>
    </source>
</evidence>
<evidence type="ECO:0000256" key="4">
    <source>
        <dbReference type="ARBA" id="ARBA00022741"/>
    </source>
</evidence>
<dbReference type="Gene3D" id="3.30.200.20">
    <property type="entry name" value="Phosphorylase Kinase, domain 1"/>
    <property type="match status" value="1"/>
</dbReference>
<dbReference type="Pfam" id="PF00069">
    <property type="entry name" value="Pkinase"/>
    <property type="match status" value="1"/>
</dbReference>
<dbReference type="PROSITE" id="PS50011">
    <property type="entry name" value="PROTEIN_KINASE_DOM"/>
    <property type="match status" value="1"/>
</dbReference>
<feature type="compositionally biased region" description="Low complexity" evidence="11">
    <location>
        <begin position="318"/>
        <end position="329"/>
    </location>
</feature>
<comment type="caution">
    <text evidence="13">The sequence shown here is derived from an EMBL/GenBank/DDBJ whole genome shotgun (WGS) entry which is preliminary data.</text>
</comment>
<dbReference type="InterPro" id="IPR008271">
    <property type="entry name" value="Ser/Thr_kinase_AS"/>
</dbReference>
<organism evidence="13 14">
    <name type="scientific">Absidia repens</name>
    <dbReference type="NCBI Taxonomy" id="90262"/>
    <lineage>
        <taxon>Eukaryota</taxon>
        <taxon>Fungi</taxon>
        <taxon>Fungi incertae sedis</taxon>
        <taxon>Mucoromycota</taxon>
        <taxon>Mucoromycotina</taxon>
        <taxon>Mucoromycetes</taxon>
        <taxon>Mucorales</taxon>
        <taxon>Cunninghamellaceae</taxon>
        <taxon>Absidia</taxon>
    </lineage>
</organism>
<dbReference type="SUPFAM" id="SSF56112">
    <property type="entry name" value="Protein kinase-like (PK-like)"/>
    <property type="match status" value="1"/>
</dbReference>
<gene>
    <name evidence="13" type="ORF">BCR42DRAFT_413745</name>
</gene>
<evidence type="ECO:0000313" key="13">
    <source>
        <dbReference type="EMBL" id="ORZ17008.1"/>
    </source>
</evidence>
<dbReference type="Gene3D" id="1.10.510.10">
    <property type="entry name" value="Transferase(Phosphotransferase) domain 1"/>
    <property type="match status" value="1"/>
</dbReference>
<comment type="catalytic activity">
    <reaction evidence="8">
        <text>L-seryl-[protein] + ATP = O-phospho-L-seryl-[protein] + ADP + H(+)</text>
        <dbReference type="Rhea" id="RHEA:17989"/>
        <dbReference type="Rhea" id="RHEA-COMP:9863"/>
        <dbReference type="Rhea" id="RHEA-COMP:11604"/>
        <dbReference type="ChEBI" id="CHEBI:15378"/>
        <dbReference type="ChEBI" id="CHEBI:29999"/>
        <dbReference type="ChEBI" id="CHEBI:30616"/>
        <dbReference type="ChEBI" id="CHEBI:83421"/>
        <dbReference type="ChEBI" id="CHEBI:456216"/>
        <dbReference type="EC" id="2.7.11.11"/>
    </reaction>
</comment>
<keyword evidence="14" id="KW-1185">Reference proteome</keyword>
<keyword evidence="2 10" id="KW-0723">Serine/threonine-protein kinase</keyword>
<dbReference type="GO" id="GO:0004691">
    <property type="term" value="F:cAMP-dependent protein kinase activity"/>
    <property type="evidence" value="ECO:0007669"/>
    <property type="project" value="UniProtKB-EC"/>
</dbReference>
<evidence type="ECO:0000256" key="7">
    <source>
        <dbReference type="ARBA" id="ARBA00047292"/>
    </source>
</evidence>
<dbReference type="InterPro" id="IPR000719">
    <property type="entry name" value="Prot_kinase_dom"/>
</dbReference>
<dbReference type="InterPro" id="IPR017441">
    <property type="entry name" value="Protein_kinase_ATP_BS"/>
</dbReference>
<dbReference type="Proteomes" id="UP000193560">
    <property type="component" value="Unassembled WGS sequence"/>
</dbReference>
<dbReference type="GO" id="GO:0005952">
    <property type="term" value="C:cAMP-dependent protein kinase complex"/>
    <property type="evidence" value="ECO:0007669"/>
    <property type="project" value="TreeGrafter"/>
</dbReference>
<dbReference type="STRING" id="90262.A0A1X2II39"/>
<protein>
    <recommendedName>
        <fullName evidence="1">cAMP-dependent protein kinase</fullName>
        <ecNumber evidence="1">2.7.11.11</ecNumber>
    </recommendedName>
</protein>
<evidence type="ECO:0000256" key="1">
    <source>
        <dbReference type="ARBA" id="ARBA00012444"/>
    </source>
</evidence>
<dbReference type="GO" id="GO:0005524">
    <property type="term" value="F:ATP binding"/>
    <property type="evidence" value="ECO:0007669"/>
    <property type="project" value="UniProtKB-UniRule"/>
</dbReference>
<feature type="binding site" evidence="9">
    <location>
        <position position="51"/>
    </location>
    <ligand>
        <name>ATP</name>
        <dbReference type="ChEBI" id="CHEBI:30616"/>
    </ligand>
</feature>
<dbReference type="PROSITE" id="PS00108">
    <property type="entry name" value="PROTEIN_KINASE_ST"/>
    <property type="match status" value="1"/>
</dbReference>
<evidence type="ECO:0000256" key="6">
    <source>
        <dbReference type="ARBA" id="ARBA00022840"/>
    </source>
</evidence>
<feature type="domain" description="Protein kinase" evidence="12">
    <location>
        <begin position="22"/>
        <end position="284"/>
    </location>
</feature>
<sequence>MMRWFCCFNQVQPDEPQNLDHFTILKIIGEGAFSQVRLVRHKKTGQHYALKIISKEKCIRRRYSQYIVGERQLMEQLSYPLISNMKYAFQDEDQLYMAMDFMPKGDLRQWLTYHHPSPPPFTELQLRSLIAQVILSIHYLHQRNVCHRDIKPENLMFDANGHVHLGDFSVATIFETNHPLKWSKAGSLAYFSPEMISQQGYTTAIDWWSLGVVAFELFFAKRPFLAPSNELLMKSILYQPLIFPKNAYGRISNQCLDFISGLLQKSPNQRLNGYDGSVFNHPWFEGLDWPQLEQKKQPSPVNLALTSPSNVPPQLHISPSSTEQSSATSKRYSRPISMDVSFTNKTARPVTEEAQMREWLEEAFLPFDCHQSPTFGVTNPFYSFRFLSS</sequence>
<dbReference type="SMART" id="SM00220">
    <property type="entry name" value="S_TKc"/>
    <property type="match status" value="1"/>
</dbReference>
<evidence type="ECO:0000256" key="8">
    <source>
        <dbReference type="ARBA" id="ARBA00047454"/>
    </source>
</evidence>
<evidence type="ECO:0000256" key="5">
    <source>
        <dbReference type="ARBA" id="ARBA00022777"/>
    </source>
</evidence>
<keyword evidence="5 13" id="KW-0418">Kinase</keyword>
<name>A0A1X2II39_9FUNG</name>
<evidence type="ECO:0000256" key="9">
    <source>
        <dbReference type="PROSITE-ProRule" id="PRU10141"/>
    </source>
</evidence>
<dbReference type="PROSITE" id="PS00107">
    <property type="entry name" value="PROTEIN_KINASE_ATP"/>
    <property type="match status" value="1"/>
</dbReference>
<dbReference type="AlphaFoldDB" id="A0A1X2II39"/>
<reference evidence="13 14" key="1">
    <citation type="submission" date="2016-07" db="EMBL/GenBank/DDBJ databases">
        <title>Pervasive Adenine N6-methylation of Active Genes in Fungi.</title>
        <authorList>
            <consortium name="DOE Joint Genome Institute"/>
            <person name="Mondo S.J."/>
            <person name="Dannebaum R.O."/>
            <person name="Kuo R.C."/>
            <person name="Labutti K."/>
            <person name="Haridas S."/>
            <person name="Kuo A."/>
            <person name="Salamov A."/>
            <person name="Ahrendt S.R."/>
            <person name="Lipzen A."/>
            <person name="Sullivan W."/>
            <person name="Andreopoulos W.B."/>
            <person name="Clum A."/>
            <person name="Lindquist E."/>
            <person name="Daum C."/>
            <person name="Ramamoorthy G.K."/>
            <person name="Gryganskyi A."/>
            <person name="Culley D."/>
            <person name="Magnuson J.K."/>
            <person name="James T.Y."/>
            <person name="O'Malley M.A."/>
            <person name="Stajich J.E."/>
            <person name="Spatafora J.W."/>
            <person name="Visel A."/>
            <person name="Grigoriev I.V."/>
        </authorList>
    </citation>
    <scope>NUCLEOTIDE SEQUENCE [LARGE SCALE GENOMIC DNA]</scope>
    <source>
        <strain evidence="13 14">NRRL 1336</strain>
    </source>
</reference>
<dbReference type="PANTHER" id="PTHR24353">
    <property type="entry name" value="CYCLIC NUCLEOTIDE-DEPENDENT PROTEIN KINASE"/>
    <property type="match status" value="1"/>
</dbReference>
<feature type="region of interest" description="Disordered" evidence="11">
    <location>
        <begin position="301"/>
        <end position="332"/>
    </location>
</feature>
<evidence type="ECO:0000256" key="3">
    <source>
        <dbReference type="ARBA" id="ARBA00022679"/>
    </source>
</evidence>
<keyword evidence="6 9" id="KW-0067">ATP-binding</keyword>
<comment type="similarity">
    <text evidence="10">Belongs to the protein kinase superfamily.</text>
</comment>
<comment type="catalytic activity">
    <reaction evidence="7">
        <text>L-threonyl-[protein] + ATP = O-phospho-L-threonyl-[protein] + ADP + H(+)</text>
        <dbReference type="Rhea" id="RHEA:46608"/>
        <dbReference type="Rhea" id="RHEA-COMP:11060"/>
        <dbReference type="Rhea" id="RHEA-COMP:11605"/>
        <dbReference type="ChEBI" id="CHEBI:15378"/>
        <dbReference type="ChEBI" id="CHEBI:30013"/>
        <dbReference type="ChEBI" id="CHEBI:30616"/>
        <dbReference type="ChEBI" id="CHEBI:61977"/>
        <dbReference type="ChEBI" id="CHEBI:456216"/>
        <dbReference type="EC" id="2.7.11.11"/>
    </reaction>
</comment>
<dbReference type="EMBL" id="MCGE01000010">
    <property type="protein sequence ID" value="ORZ17008.1"/>
    <property type="molecule type" value="Genomic_DNA"/>
</dbReference>